<evidence type="ECO:0000256" key="4">
    <source>
        <dbReference type="SAM" id="MobiDB-lite"/>
    </source>
</evidence>
<accession>A0A1Y1VCH0</accession>
<dbReference type="GO" id="GO:0005634">
    <property type="term" value="C:nucleus"/>
    <property type="evidence" value="ECO:0007669"/>
    <property type="project" value="UniProtKB-SubCell"/>
</dbReference>
<keyword evidence="2" id="KW-0539">Nucleus</keyword>
<feature type="region of interest" description="Disordered" evidence="4">
    <location>
        <begin position="1"/>
        <end position="22"/>
    </location>
</feature>
<evidence type="ECO:0000256" key="2">
    <source>
        <dbReference type="ARBA" id="ARBA00023242"/>
    </source>
</evidence>
<keyword evidence="6" id="KW-1185">Reference proteome</keyword>
<evidence type="ECO:0000313" key="5">
    <source>
        <dbReference type="EMBL" id="ORX52885.1"/>
    </source>
</evidence>
<reference evidence="5 6" key="1">
    <citation type="submission" date="2016-08" db="EMBL/GenBank/DDBJ databases">
        <title>Genomes of anaerobic fungi encode conserved fungal cellulosomes for biomass hydrolysis.</title>
        <authorList>
            <consortium name="DOE Joint Genome Institute"/>
            <person name="Haitjema C.H."/>
            <person name="Gilmore S.P."/>
            <person name="Henske J.K."/>
            <person name="Solomon K.V."/>
            <person name="De Groot R."/>
            <person name="Kuo A."/>
            <person name="Mondo S.J."/>
            <person name="Salamov A.A."/>
            <person name="Labutti K."/>
            <person name="Zhao Z."/>
            <person name="Chiniquy J."/>
            <person name="Barry K."/>
            <person name="Brewer H.M."/>
            <person name="Purvine S.O."/>
            <person name="Wright A.T."/>
            <person name="Boxma B."/>
            <person name="Van Alen T."/>
            <person name="Hackstein J.H."/>
            <person name="Baker S.E."/>
            <person name="Grigoriev I.V."/>
            <person name="O'Malley M.A."/>
        </authorList>
    </citation>
    <scope>NUCLEOTIDE SEQUENCE [LARGE SCALE GENOMIC DNA]</scope>
    <source>
        <strain evidence="6">finn</strain>
    </source>
</reference>
<dbReference type="AlphaFoldDB" id="A0A1Y1VCH0"/>
<evidence type="ECO:0000256" key="3">
    <source>
        <dbReference type="ARBA" id="ARBA00038401"/>
    </source>
</evidence>
<dbReference type="SUPFAM" id="SSF48371">
    <property type="entry name" value="ARM repeat"/>
    <property type="match status" value="1"/>
</dbReference>
<protein>
    <submittedName>
        <fullName evidence="5">Uncharacterized protein</fullName>
    </submittedName>
</protein>
<dbReference type="Proteomes" id="UP000193719">
    <property type="component" value="Unassembled WGS sequence"/>
</dbReference>
<dbReference type="Gene3D" id="1.25.10.10">
    <property type="entry name" value="Leucine-rich Repeat Variant"/>
    <property type="match status" value="1"/>
</dbReference>
<evidence type="ECO:0000313" key="6">
    <source>
        <dbReference type="Proteomes" id="UP000193719"/>
    </source>
</evidence>
<comment type="caution">
    <text evidence="5">The sequence shown here is derived from an EMBL/GenBank/DDBJ whole genome shotgun (WGS) entry which is preliminary data.</text>
</comment>
<comment type="subcellular location">
    <subcellularLocation>
        <location evidence="1">Nucleus</location>
    </subcellularLocation>
</comment>
<dbReference type="EMBL" id="MCFH01000014">
    <property type="protein sequence ID" value="ORX52885.1"/>
    <property type="molecule type" value="Genomic_DNA"/>
</dbReference>
<dbReference type="InterPro" id="IPR011989">
    <property type="entry name" value="ARM-like"/>
</dbReference>
<dbReference type="PANTHER" id="PTHR23424:SF23">
    <property type="entry name" value="PROTEIN SAAL1"/>
    <property type="match status" value="1"/>
</dbReference>
<name>A0A1Y1VCH0_9FUNG</name>
<sequence length="674" mass="79959">MSEDEKSYRNPSPPPNYDNSVNESISLKSQFPISNENENYSNFDSYNNKNNEMNDNDDELYHLYQQIIVFFKTIINLIEQDKVDDDCSNDDDNELQKILCFLWDITCQEENAKLVVNCIESSISIFLKLMTITKMERTQELCLGILGNIACFESLYHSLYENEVLITIIGMTFSTSMDPEVLFSCCRIIKNLILGFCKLNYLDKEKDQKDRGLKFHKAFFKCFQTYAVDKKIFFILENSLHNNLLKEVLDIIYLLYSTVFLKEYTIFYIADQDILNKDENEKIKNAQYHLDIFKNNVDLLLQFLHKNINYLNREKRKKNGIVDKNKNSVVPEKTQEEDEQNNVYHSCRIFFETFESKMEVILSLLKIVYTLLKNNNLLMTDDIIQHNIIVLILEWIHLTFNEIPNKNKEFEPFSNDNNDDEDDEEDSILFDTIEISFQIINCYIQNHQRTHLHQLFFHPNDKYDINTIVKCLIIHCIPKETGWKILKWIAQEIKYFVQELYSNLINLKNNNTKLVVQSVLLNHFELLKNEENKIDINPKIPNQDKIYEILRSIISTMAYYSSYYTKGIEQDAEETYGDVKQRIIQKRLFQLLEEQVEIHELKTDPVIKYIKEIIHDKEVIMNYNEKAYQLEKLIVHTCCLLLSLDEVYKIINEKQETGLNFEPIHILLSKLWES</sequence>
<evidence type="ECO:0000256" key="1">
    <source>
        <dbReference type="ARBA" id="ARBA00004123"/>
    </source>
</evidence>
<organism evidence="5 6">
    <name type="scientific">Piromyces finnis</name>
    <dbReference type="NCBI Taxonomy" id="1754191"/>
    <lineage>
        <taxon>Eukaryota</taxon>
        <taxon>Fungi</taxon>
        <taxon>Fungi incertae sedis</taxon>
        <taxon>Chytridiomycota</taxon>
        <taxon>Chytridiomycota incertae sedis</taxon>
        <taxon>Neocallimastigomycetes</taxon>
        <taxon>Neocallimastigales</taxon>
        <taxon>Neocallimastigaceae</taxon>
        <taxon>Piromyces</taxon>
    </lineage>
</organism>
<dbReference type="InterPro" id="IPR052464">
    <property type="entry name" value="Synovial_Prolif_Regulator"/>
</dbReference>
<reference evidence="5 6" key="2">
    <citation type="submission" date="2016-08" db="EMBL/GenBank/DDBJ databases">
        <title>Pervasive Adenine N6-methylation of Active Genes in Fungi.</title>
        <authorList>
            <consortium name="DOE Joint Genome Institute"/>
            <person name="Mondo S.J."/>
            <person name="Dannebaum R.O."/>
            <person name="Kuo R.C."/>
            <person name="Labutti K."/>
            <person name="Haridas S."/>
            <person name="Kuo A."/>
            <person name="Salamov A."/>
            <person name="Ahrendt S.R."/>
            <person name="Lipzen A."/>
            <person name="Sullivan W."/>
            <person name="Andreopoulos W.B."/>
            <person name="Clum A."/>
            <person name="Lindquist E."/>
            <person name="Daum C."/>
            <person name="Ramamoorthy G.K."/>
            <person name="Gryganskyi A."/>
            <person name="Culley D."/>
            <person name="Magnuson J.K."/>
            <person name="James T.Y."/>
            <person name="O'Malley M.A."/>
            <person name="Stajich J.E."/>
            <person name="Spatafora J.W."/>
            <person name="Visel A."/>
            <person name="Grigoriev I.V."/>
        </authorList>
    </citation>
    <scope>NUCLEOTIDE SEQUENCE [LARGE SCALE GENOMIC DNA]</scope>
    <source>
        <strain evidence="6">finn</strain>
    </source>
</reference>
<gene>
    <name evidence="5" type="ORF">BCR36DRAFT_349491</name>
</gene>
<proteinExistence type="inferred from homology"/>
<dbReference type="OrthoDB" id="2156856at2759"/>
<dbReference type="InterPro" id="IPR016024">
    <property type="entry name" value="ARM-type_fold"/>
</dbReference>
<comment type="similarity">
    <text evidence="3">Belongs to the SAAL1 family.</text>
</comment>
<dbReference type="PANTHER" id="PTHR23424">
    <property type="entry name" value="SERUM AMYLOID A"/>
    <property type="match status" value="1"/>
</dbReference>